<keyword evidence="1" id="KW-0175">Coiled coil</keyword>
<dbReference type="Pfam" id="PF25919">
    <property type="entry name" value="BSH_CusB"/>
    <property type="match status" value="1"/>
</dbReference>
<dbReference type="PANTHER" id="PTHR30386">
    <property type="entry name" value="MEMBRANE FUSION SUBUNIT OF EMRAB-TOLC MULTIDRUG EFFLUX PUMP"/>
    <property type="match status" value="1"/>
</dbReference>
<dbReference type="PANTHER" id="PTHR30386:SF28">
    <property type="entry name" value="EXPORTED PROTEIN"/>
    <property type="match status" value="1"/>
</dbReference>
<evidence type="ECO:0000313" key="3">
    <source>
        <dbReference type="EMBL" id="RWR01538.1"/>
    </source>
</evidence>
<dbReference type="InterPro" id="IPR011053">
    <property type="entry name" value="Single_hybrid_motif"/>
</dbReference>
<dbReference type="InterPro" id="IPR058790">
    <property type="entry name" value="BSH_CusB"/>
</dbReference>
<gene>
    <name evidence="3" type="ORF">ED28_13705</name>
</gene>
<evidence type="ECO:0000313" key="4">
    <source>
        <dbReference type="Proteomes" id="UP000288794"/>
    </source>
</evidence>
<feature type="domain" description="CusB-like barrel-sandwich hybrid" evidence="2">
    <location>
        <begin position="19"/>
        <end position="237"/>
    </location>
</feature>
<dbReference type="AlphaFoldDB" id="A0A443IBH7"/>
<evidence type="ECO:0000256" key="1">
    <source>
        <dbReference type="SAM" id="Coils"/>
    </source>
</evidence>
<dbReference type="InterPro" id="IPR050739">
    <property type="entry name" value="MFP"/>
</dbReference>
<dbReference type="Proteomes" id="UP000288794">
    <property type="component" value="Unassembled WGS sequence"/>
</dbReference>
<organism evidence="3 4">
    <name type="scientific">[Pantoea] beijingensis</name>
    <dbReference type="NCBI Taxonomy" id="1324864"/>
    <lineage>
        <taxon>Bacteria</taxon>
        <taxon>Pseudomonadati</taxon>
        <taxon>Pseudomonadota</taxon>
        <taxon>Gammaproteobacteria</taxon>
        <taxon>Enterobacterales</taxon>
        <taxon>Erwiniaceae</taxon>
        <taxon>Erwinia</taxon>
    </lineage>
</organism>
<protein>
    <recommendedName>
        <fullName evidence="2">CusB-like barrel-sandwich hybrid domain-containing protein</fullName>
    </recommendedName>
</protein>
<evidence type="ECO:0000259" key="2">
    <source>
        <dbReference type="Pfam" id="PF25919"/>
    </source>
</evidence>
<comment type="caution">
    <text evidence="3">The sequence shown here is derived from an EMBL/GenBank/DDBJ whole genome shotgun (WGS) entry which is preliminary data.</text>
</comment>
<keyword evidence="4" id="KW-1185">Reference proteome</keyword>
<accession>A0A443IBH7</accession>
<dbReference type="SUPFAM" id="SSF51230">
    <property type="entry name" value="Single hybrid motif"/>
    <property type="match status" value="1"/>
</dbReference>
<name>A0A443IBH7_9GAMM</name>
<sequence length="373" mass="42547">MNIPGEVIIYPHPVDVFTSASGIIEKSFVQPAQRVKKGQVLYQVAASQLTQSGNVNQNNVAAIKQQLLKNDQIIITLKNNRQRTLENLNVQHKAYQDAWKQSDSMLAESLMVTEQMKKTLSEYQQYRQSRLITKDQLNNQRYTYQQQKGVYNNLYAQNINNLLQLTNLKSEMDIKSAEFDNQILQSESQRESLRRELTEAESKDNFLIVSPMEGRVESLIVTEGQMVSNGDTLAQIANNPQQSVYAVFWLTDDARPYVTVGSRVNIRFDAFPYEKFGQFAGEVSSVSAIPASMQELNSYKNSPINHDRTHIAAYYKTIVKLKRSKAGFAQEKLVLTGGMRAQSTFFLEKRPLYQWMLSPLYKMNDSVTGLVNE</sequence>
<dbReference type="EMBL" id="JMEE01000036">
    <property type="protein sequence ID" value="RWR01538.1"/>
    <property type="molecule type" value="Genomic_DNA"/>
</dbReference>
<feature type="coiled-coil region" evidence="1">
    <location>
        <begin position="176"/>
        <end position="203"/>
    </location>
</feature>
<proteinExistence type="predicted"/>
<dbReference type="Gene3D" id="2.40.50.100">
    <property type="match status" value="1"/>
</dbReference>
<reference evidence="3 4" key="1">
    <citation type="submission" date="2014-04" db="EMBL/GenBank/DDBJ databases">
        <title>Draft genome sequence of Pantoea beijingensis strain LMG 27579, an emerging pathogen to Pleurotus eryngii with potential industrial application.</title>
        <authorList>
            <person name="Xu F."/>
            <person name="Liu Y."/>
            <person name="Wang S."/>
            <person name="Yin Y."/>
            <person name="Ma Y."/>
            <person name="Zhao S."/>
            <person name="Rong C."/>
        </authorList>
    </citation>
    <scope>NUCLEOTIDE SEQUENCE [LARGE SCALE GENOMIC DNA]</scope>
    <source>
        <strain evidence="3 4">LMG 27579</strain>
    </source>
</reference>
<dbReference type="PRINTS" id="PR01490">
    <property type="entry name" value="RTXTOXIND"/>
</dbReference>